<organism evidence="3 4">
    <name type="scientific">Aureliella helgolandensis</name>
    <dbReference type="NCBI Taxonomy" id="2527968"/>
    <lineage>
        <taxon>Bacteria</taxon>
        <taxon>Pseudomonadati</taxon>
        <taxon>Planctomycetota</taxon>
        <taxon>Planctomycetia</taxon>
        <taxon>Pirellulales</taxon>
        <taxon>Pirellulaceae</taxon>
        <taxon>Aureliella</taxon>
    </lineage>
</organism>
<evidence type="ECO:0000313" key="3">
    <source>
        <dbReference type="EMBL" id="QDV27880.1"/>
    </source>
</evidence>
<evidence type="ECO:0000313" key="4">
    <source>
        <dbReference type="Proteomes" id="UP000318017"/>
    </source>
</evidence>
<keyword evidence="1" id="KW-0175">Coiled coil</keyword>
<gene>
    <name evidence="3" type="ORF">Q31a_62730</name>
</gene>
<dbReference type="KEGG" id="ahel:Q31a_62730"/>
<dbReference type="RefSeq" id="WP_145085962.1">
    <property type="nucleotide sequence ID" value="NZ_CP036298.1"/>
</dbReference>
<feature type="compositionally biased region" description="Low complexity" evidence="2">
    <location>
        <begin position="126"/>
        <end position="145"/>
    </location>
</feature>
<proteinExistence type="predicted"/>
<dbReference type="Proteomes" id="UP000318017">
    <property type="component" value="Chromosome"/>
</dbReference>
<dbReference type="EMBL" id="CP036298">
    <property type="protein sequence ID" value="QDV27880.1"/>
    <property type="molecule type" value="Genomic_DNA"/>
</dbReference>
<protein>
    <submittedName>
        <fullName evidence="3">Uncharacterized protein</fullName>
    </submittedName>
</protein>
<feature type="coiled-coil region" evidence="1">
    <location>
        <begin position="53"/>
        <end position="94"/>
    </location>
</feature>
<reference evidence="3 4" key="1">
    <citation type="submission" date="2019-02" db="EMBL/GenBank/DDBJ databases">
        <title>Deep-cultivation of Planctomycetes and their phenomic and genomic characterization uncovers novel biology.</title>
        <authorList>
            <person name="Wiegand S."/>
            <person name="Jogler M."/>
            <person name="Boedeker C."/>
            <person name="Pinto D."/>
            <person name="Vollmers J."/>
            <person name="Rivas-Marin E."/>
            <person name="Kohn T."/>
            <person name="Peeters S.H."/>
            <person name="Heuer A."/>
            <person name="Rast P."/>
            <person name="Oberbeckmann S."/>
            <person name="Bunk B."/>
            <person name="Jeske O."/>
            <person name="Meyerdierks A."/>
            <person name="Storesund J.E."/>
            <person name="Kallscheuer N."/>
            <person name="Luecker S."/>
            <person name="Lage O.M."/>
            <person name="Pohl T."/>
            <person name="Merkel B.J."/>
            <person name="Hornburger P."/>
            <person name="Mueller R.-W."/>
            <person name="Bruemmer F."/>
            <person name="Labrenz M."/>
            <person name="Spormann A.M."/>
            <person name="Op den Camp H."/>
            <person name="Overmann J."/>
            <person name="Amann R."/>
            <person name="Jetten M.S.M."/>
            <person name="Mascher T."/>
            <person name="Medema M.H."/>
            <person name="Devos D.P."/>
            <person name="Kaster A.-K."/>
            <person name="Ovreas L."/>
            <person name="Rohde M."/>
            <person name="Galperin M.Y."/>
            <person name="Jogler C."/>
        </authorList>
    </citation>
    <scope>NUCLEOTIDE SEQUENCE [LARGE SCALE GENOMIC DNA]</scope>
    <source>
        <strain evidence="3 4">Q31a</strain>
    </source>
</reference>
<evidence type="ECO:0000256" key="2">
    <source>
        <dbReference type="SAM" id="MobiDB-lite"/>
    </source>
</evidence>
<accession>A0A518GH30</accession>
<evidence type="ECO:0000256" key="1">
    <source>
        <dbReference type="SAM" id="Coils"/>
    </source>
</evidence>
<name>A0A518GH30_9BACT</name>
<feature type="region of interest" description="Disordered" evidence="2">
    <location>
        <begin position="126"/>
        <end position="151"/>
    </location>
</feature>
<dbReference type="AlphaFoldDB" id="A0A518GH30"/>
<sequence>MNQTVEHWKLRFRVPVSRGRLARSGRILWLCSLFVPLLGGASGCSSLGKGALVKQLQSENDRLLSEFRSQRDRADQLAQSNRMLEERVAQTEKQLALQYQAGGGRLSQLNSNYVPSLPGSLSSFPGNAYGNSGADGAGATTGSSGLQWQPR</sequence>
<keyword evidence="4" id="KW-1185">Reference proteome</keyword>